<dbReference type="AlphaFoldDB" id="A0A7J6ANL6"/>
<evidence type="ECO:0000256" key="1">
    <source>
        <dbReference type="SAM" id="MobiDB-lite"/>
    </source>
</evidence>
<sequence>MQGRKEPGANPRKHRAQGGVHPGQDACPLQGTMIFLESVSLGGTGETSCVYSVMCASHHAQCANTTSLWCR</sequence>
<dbReference type="Proteomes" id="UP000593565">
    <property type="component" value="Unassembled WGS sequence"/>
</dbReference>
<evidence type="ECO:0000313" key="3">
    <source>
        <dbReference type="Proteomes" id="UP000593565"/>
    </source>
</evidence>
<protein>
    <submittedName>
        <fullName evidence="2">Uncharacterized protein</fullName>
    </submittedName>
</protein>
<keyword evidence="3" id="KW-1185">Reference proteome</keyword>
<feature type="region of interest" description="Disordered" evidence="1">
    <location>
        <begin position="1"/>
        <end position="25"/>
    </location>
</feature>
<dbReference type="EMBL" id="JAAGNN010000011">
    <property type="protein sequence ID" value="KAF4083088.1"/>
    <property type="molecule type" value="Genomic_DNA"/>
</dbReference>
<comment type="caution">
    <text evidence="2">The sequence shown here is derived from an EMBL/GenBank/DDBJ whole genome shotgun (WGS) entry which is preliminary data.</text>
</comment>
<evidence type="ECO:0000313" key="2">
    <source>
        <dbReference type="EMBL" id="KAF4083088.1"/>
    </source>
</evidence>
<accession>A0A7J6ANL6</accession>
<organism evidence="2 3">
    <name type="scientific">Ameiurus melas</name>
    <name type="common">Black bullhead</name>
    <name type="synonym">Silurus melas</name>
    <dbReference type="NCBI Taxonomy" id="219545"/>
    <lineage>
        <taxon>Eukaryota</taxon>
        <taxon>Metazoa</taxon>
        <taxon>Chordata</taxon>
        <taxon>Craniata</taxon>
        <taxon>Vertebrata</taxon>
        <taxon>Euteleostomi</taxon>
        <taxon>Actinopterygii</taxon>
        <taxon>Neopterygii</taxon>
        <taxon>Teleostei</taxon>
        <taxon>Ostariophysi</taxon>
        <taxon>Siluriformes</taxon>
        <taxon>Ictaluridae</taxon>
        <taxon>Ameiurus</taxon>
    </lineage>
</organism>
<proteinExistence type="predicted"/>
<gene>
    <name evidence="2" type="ORF">AMELA_G00136040</name>
</gene>
<reference evidence="2 3" key="1">
    <citation type="submission" date="2020-02" db="EMBL/GenBank/DDBJ databases">
        <title>A chromosome-scale genome assembly of the black bullhead catfish (Ameiurus melas).</title>
        <authorList>
            <person name="Wen M."/>
            <person name="Zham M."/>
            <person name="Cabau C."/>
            <person name="Klopp C."/>
            <person name="Donnadieu C."/>
            <person name="Roques C."/>
            <person name="Bouchez O."/>
            <person name="Lampietro C."/>
            <person name="Jouanno E."/>
            <person name="Herpin A."/>
            <person name="Louis A."/>
            <person name="Berthelot C."/>
            <person name="Parey E."/>
            <person name="Roest-Crollius H."/>
            <person name="Braasch I."/>
            <person name="Postlethwait J."/>
            <person name="Robinson-Rechavi M."/>
            <person name="Echchiki A."/>
            <person name="Begum T."/>
            <person name="Montfort J."/>
            <person name="Schartl M."/>
            <person name="Bobe J."/>
            <person name="Guiguen Y."/>
        </authorList>
    </citation>
    <scope>NUCLEOTIDE SEQUENCE [LARGE SCALE GENOMIC DNA]</scope>
    <source>
        <strain evidence="2">M_S1</strain>
        <tissue evidence="2">Blood</tissue>
    </source>
</reference>
<name>A0A7J6ANL6_AMEME</name>